<proteinExistence type="predicted"/>
<sequence length="173" mass="19336">MRAGSWKTLRERCARRVSEIEHGVGIPDPWSADEFIDRLERLRGREIDLCAVSWVSGESTGAWRRYADHDVIAYAANTSSIHQDLIILHEVGHLVLDHQGQCVLSVEDAQRLAPDLAPAAFAHLLDRVHGATEEHEAEMIATMILARIAAQRRRTRPVGARADLADRIETTFG</sequence>
<keyword evidence="2" id="KW-1185">Reference proteome</keyword>
<dbReference type="Proteomes" id="UP001597417">
    <property type="component" value="Unassembled WGS sequence"/>
</dbReference>
<protein>
    <recommendedName>
        <fullName evidence="3">IrrE N-terminal-like domain-containing protein</fullName>
    </recommendedName>
</protein>
<dbReference type="EMBL" id="JBHUKR010000002">
    <property type="protein sequence ID" value="MFD2414819.1"/>
    <property type="molecule type" value="Genomic_DNA"/>
</dbReference>
<reference evidence="2" key="1">
    <citation type="journal article" date="2019" name="Int. J. Syst. Evol. Microbiol.">
        <title>The Global Catalogue of Microorganisms (GCM) 10K type strain sequencing project: providing services to taxonomists for standard genome sequencing and annotation.</title>
        <authorList>
            <consortium name="The Broad Institute Genomics Platform"/>
            <consortium name="The Broad Institute Genome Sequencing Center for Infectious Disease"/>
            <person name="Wu L."/>
            <person name="Ma J."/>
        </authorList>
    </citation>
    <scope>NUCLEOTIDE SEQUENCE [LARGE SCALE GENOMIC DNA]</scope>
    <source>
        <strain evidence="2">CGMCC 4.7645</strain>
    </source>
</reference>
<evidence type="ECO:0000313" key="1">
    <source>
        <dbReference type="EMBL" id="MFD2414819.1"/>
    </source>
</evidence>
<accession>A0ABW5FIJ4</accession>
<name>A0ABW5FIJ4_9PSEU</name>
<comment type="caution">
    <text evidence="1">The sequence shown here is derived from an EMBL/GenBank/DDBJ whole genome shotgun (WGS) entry which is preliminary data.</text>
</comment>
<gene>
    <name evidence="1" type="ORF">ACFSXZ_00560</name>
</gene>
<dbReference type="RefSeq" id="WP_378260051.1">
    <property type="nucleotide sequence ID" value="NZ_JBHUKR010000002.1"/>
</dbReference>
<organism evidence="1 2">
    <name type="scientific">Amycolatopsis pigmentata</name>
    <dbReference type="NCBI Taxonomy" id="450801"/>
    <lineage>
        <taxon>Bacteria</taxon>
        <taxon>Bacillati</taxon>
        <taxon>Actinomycetota</taxon>
        <taxon>Actinomycetes</taxon>
        <taxon>Pseudonocardiales</taxon>
        <taxon>Pseudonocardiaceae</taxon>
        <taxon>Amycolatopsis</taxon>
    </lineage>
</organism>
<evidence type="ECO:0008006" key="3">
    <source>
        <dbReference type="Google" id="ProtNLM"/>
    </source>
</evidence>
<evidence type="ECO:0000313" key="2">
    <source>
        <dbReference type="Proteomes" id="UP001597417"/>
    </source>
</evidence>